<protein>
    <submittedName>
        <fullName evidence="1">Uncharacterized protein</fullName>
    </submittedName>
</protein>
<evidence type="ECO:0000313" key="2">
    <source>
        <dbReference type="Proteomes" id="UP001149074"/>
    </source>
</evidence>
<reference evidence="1" key="1">
    <citation type="submission" date="2022-11" db="EMBL/GenBank/DDBJ databases">
        <authorList>
            <person name="Petersen C."/>
        </authorList>
    </citation>
    <scope>NUCLEOTIDE SEQUENCE</scope>
    <source>
        <strain evidence="1">IBT 30761</strain>
    </source>
</reference>
<dbReference type="AlphaFoldDB" id="A0A9W9EPR6"/>
<dbReference type="Proteomes" id="UP001149074">
    <property type="component" value="Unassembled WGS sequence"/>
</dbReference>
<evidence type="ECO:0000313" key="1">
    <source>
        <dbReference type="EMBL" id="KAJ5085601.1"/>
    </source>
</evidence>
<gene>
    <name evidence="1" type="ORF">N7532_010372</name>
</gene>
<dbReference type="OrthoDB" id="5400577at2759"/>
<dbReference type="EMBL" id="JAPQKI010000010">
    <property type="protein sequence ID" value="KAJ5085601.1"/>
    <property type="molecule type" value="Genomic_DNA"/>
</dbReference>
<comment type="caution">
    <text evidence="1">The sequence shown here is derived from an EMBL/GenBank/DDBJ whole genome shotgun (WGS) entry which is preliminary data.</text>
</comment>
<dbReference type="GeneID" id="81361842"/>
<dbReference type="RefSeq" id="XP_056470279.1">
    <property type="nucleotide sequence ID" value="XM_056622863.1"/>
</dbReference>
<name>A0A9W9EPR6_9EURO</name>
<proteinExistence type="predicted"/>
<keyword evidence="2" id="KW-1185">Reference proteome</keyword>
<sequence length="166" mass="18989">MLGLRLTNYLQRTSAPWKVDWKVNQKWLKGNRSPDYAKDEYLKKPVLWNVTTDGPQDVPLYKERFCELLLLGIVTIAGYSKSVTVYRIRKYLGSVIEGGTVKDYSTLKKHSLTTGTGKHISALVSQIYRHKSAGIYPKEYLLFCSFSNTVSAVLGEEEQSNHNEYF</sequence>
<accession>A0A9W9EPR6</accession>
<organism evidence="1 2">
    <name type="scientific">Penicillium argentinense</name>
    <dbReference type="NCBI Taxonomy" id="1131581"/>
    <lineage>
        <taxon>Eukaryota</taxon>
        <taxon>Fungi</taxon>
        <taxon>Dikarya</taxon>
        <taxon>Ascomycota</taxon>
        <taxon>Pezizomycotina</taxon>
        <taxon>Eurotiomycetes</taxon>
        <taxon>Eurotiomycetidae</taxon>
        <taxon>Eurotiales</taxon>
        <taxon>Aspergillaceae</taxon>
        <taxon>Penicillium</taxon>
    </lineage>
</organism>
<reference evidence="1" key="2">
    <citation type="journal article" date="2023" name="IMA Fungus">
        <title>Comparative genomic study of the Penicillium genus elucidates a diverse pangenome and 15 lateral gene transfer events.</title>
        <authorList>
            <person name="Petersen C."/>
            <person name="Sorensen T."/>
            <person name="Nielsen M.R."/>
            <person name="Sondergaard T.E."/>
            <person name="Sorensen J.L."/>
            <person name="Fitzpatrick D.A."/>
            <person name="Frisvad J.C."/>
            <person name="Nielsen K.L."/>
        </authorList>
    </citation>
    <scope>NUCLEOTIDE SEQUENCE</scope>
    <source>
        <strain evidence="1">IBT 30761</strain>
    </source>
</reference>